<keyword evidence="2" id="KW-0472">Membrane</keyword>
<protein>
    <submittedName>
        <fullName evidence="3">Uncharacterized protein</fullName>
    </submittedName>
</protein>
<feature type="region of interest" description="Disordered" evidence="1">
    <location>
        <begin position="1"/>
        <end position="110"/>
    </location>
</feature>
<feature type="compositionally biased region" description="Pro residues" evidence="1">
    <location>
        <begin position="152"/>
        <end position="165"/>
    </location>
</feature>
<feature type="transmembrane region" description="Helical" evidence="2">
    <location>
        <begin position="119"/>
        <end position="141"/>
    </location>
</feature>
<accession>A0A4R7J635</accession>
<keyword evidence="2" id="KW-0812">Transmembrane</keyword>
<feature type="compositionally biased region" description="Low complexity" evidence="1">
    <location>
        <begin position="9"/>
        <end position="32"/>
    </location>
</feature>
<sequence>MSQGGWPGQGNPNQPGWGQQSGYGQPQPSYGQQPPPGYGQQPPPGYGQQPPPGYGQQPPPGYGQQPQPGYGQQPQPGYGQQPPGAGQQPQPGYPQHSYPQPGGPVPPPVSGKGNSPIKLLLIVGGAVAVVAVIAVILVNVFGGSGNSGTLVAPPPDAPTTQPAPPGGGGGTDPSTAPSEPTEPTEDPQPPSGDAVEVGSGVSVVPASGWAVVSEETDSVVISDGESMYLVTVANAQGTPASDLVEGFVQGVAEGQGTDVQYSDVTEHSDIDPDLDVAHMGAGMTVASGAGSGNWVLDSVVSVKTSDDVAAFTLLLAPESAFDDGGEALSEARDTMLGSVFASQLG</sequence>
<keyword evidence="4" id="KW-1185">Reference proteome</keyword>
<proteinExistence type="predicted"/>
<keyword evidence="2" id="KW-1133">Transmembrane helix</keyword>
<name>A0A4R7J635_9ACTN</name>
<feature type="compositionally biased region" description="Low complexity" evidence="1">
    <location>
        <begin position="62"/>
        <end position="100"/>
    </location>
</feature>
<feature type="compositionally biased region" description="Low complexity" evidence="1">
    <location>
        <begin position="172"/>
        <end position="181"/>
    </location>
</feature>
<dbReference type="EMBL" id="SOAW01000001">
    <property type="protein sequence ID" value="TDT32832.1"/>
    <property type="molecule type" value="Genomic_DNA"/>
</dbReference>
<dbReference type="Proteomes" id="UP000295371">
    <property type="component" value="Unassembled WGS sequence"/>
</dbReference>
<feature type="compositionally biased region" description="Pro residues" evidence="1">
    <location>
        <begin position="33"/>
        <end position="61"/>
    </location>
</feature>
<reference evidence="3 4" key="1">
    <citation type="submission" date="2019-03" db="EMBL/GenBank/DDBJ databases">
        <title>Genomic Encyclopedia of Archaeal and Bacterial Type Strains, Phase II (KMG-II): from individual species to whole genera.</title>
        <authorList>
            <person name="Goeker M."/>
        </authorList>
    </citation>
    <scope>NUCLEOTIDE SEQUENCE [LARGE SCALE GENOMIC DNA]</scope>
    <source>
        <strain evidence="3 4">DSM 24323</strain>
    </source>
</reference>
<evidence type="ECO:0000256" key="2">
    <source>
        <dbReference type="SAM" id="Phobius"/>
    </source>
</evidence>
<organism evidence="3 4">
    <name type="scientific">Naumannella halotolerans</name>
    <dbReference type="NCBI Taxonomy" id="993414"/>
    <lineage>
        <taxon>Bacteria</taxon>
        <taxon>Bacillati</taxon>
        <taxon>Actinomycetota</taxon>
        <taxon>Actinomycetes</taxon>
        <taxon>Propionibacteriales</taxon>
        <taxon>Propionibacteriaceae</taxon>
        <taxon>Naumannella</taxon>
    </lineage>
</organism>
<evidence type="ECO:0000313" key="4">
    <source>
        <dbReference type="Proteomes" id="UP000295371"/>
    </source>
</evidence>
<gene>
    <name evidence="3" type="ORF">CLV29_0422</name>
</gene>
<evidence type="ECO:0000313" key="3">
    <source>
        <dbReference type="EMBL" id="TDT32832.1"/>
    </source>
</evidence>
<dbReference type="RefSeq" id="WP_208292722.1">
    <property type="nucleotide sequence ID" value="NZ_SOAW01000001.1"/>
</dbReference>
<evidence type="ECO:0000256" key="1">
    <source>
        <dbReference type="SAM" id="MobiDB-lite"/>
    </source>
</evidence>
<comment type="caution">
    <text evidence="3">The sequence shown here is derived from an EMBL/GenBank/DDBJ whole genome shotgun (WGS) entry which is preliminary data.</text>
</comment>
<feature type="region of interest" description="Disordered" evidence="1">
    <location>
        <begin position="151"/>
        <end position="198"/>
    </location>
</feature>
<dbReference type="AlphaFoldDB" id="A0A4R7J635"/>